<keyword evidence="3 12" id="KW-0444">Lipid biosynthesis</keyword>
<dbReference type="Proteomes" id="UP000789719">
    <property type="component" value="Unassembled WGS sequence"/>
</dbReference>
<gene>
    <name evidence="15" type="primary">clsA</name>
    <name evidence="15" type="ORF">WGH24286_01199</name>
</gene>
<evidence type="ECO:0000256" key="10">
    <source>
        <dbReference type="ARBA" id="ARBA00023209"/>
    </source>
</evidence>
<feature type="domain" description="PLD phosphodiesterase" evidence="14">
    <location>
        <begin position="219"/>
        <end position="246"/>
    </location>
</feature>
<comment type="catalytic activity">
    <reaction evidence="12">
        <text>2 a 1,2-diacyl-sn-glycero-3-phospho-(1'-sn-glycerol) = a cardiolipin + glycerol</text>
        <dbReference type="Rhea" id="RHEA:31451"/>
        <dbReference type="ChEBI" id="CHEBI:17754"/>
        <dbReference type="ChEBI" id="CHEBI:62237"/>
        <dbReference type="ChEBI" id="CHEBI:64716"/>
    </reaction>
</comment>
<evidence type="ECO:0000256" key="8">
    <source>
        <dbReference type="ARBA" id="ARBA00023098"/>
    </source>
</evidence>
<dbReference type="CDD" id="cd09112">
    <property type="entry name" value="PLDc_CLS_2"/>
    <property type="match status" value="1"/>
</dbReference>
<dbReference type="InterPro" id="IPR030874">
    <property type="entry name" value="Cardiolipin_synth_Firmi"/>
</dbReference>
<dbReference type="HAMAP" id="MF_01916">
    <property type="entry name" value="Cardiolipin_synth_Cls"/>
    <property type="match status" value="1"/>
</dbReference>
<reference evidence="15 16" key="1">
    <citation type="submission" date="2021-11" db="EMBL/GenBank/DDBJ databases">
        <authorList>
            <person name="Depoorter E."/>
        </authorList>
    </citation>
    <scope>NUCLEOTIDE SEQUENCE [LARGE SCALE GENOMIC DNA]</scope>
    <source>
        <strain evidence="15 16">LMG 24286</strain>
    </source>
</reference>
<dbReference type="EC" id="2.7.8.-" evidence="12 13"/>
<keyword evidence="8 12" id="KW-0443">Lipid metabolism</keyword>
<dbReference type="InterPro" id="IPR027379">
    <property type="entry name" value="CLS_N"/>
</dbReference>
<evidence type="ECO:0000313" key="16">
    <source>
        <dbReference type="Proteomes" id="UP000789719"/>
    </source>
</evidence>
<dbReference type="Pfam" id="PF13091">
    <property type="entry name" value="PLDc_2"/>
    <property type="match status" value="2"/>
</dbReference>
<name>A0ABM8ZBT4_9LACO</name>
<proteinExistence type="inferred from homology"/>
<dbReference type="SMART" id="SM00155">
    <property type="entry name" value="PLDc"/>
    <property type="match status" value="2"/>
</dbReference>
<evidence type="ECO:0000256" key="7">
    <source>
        <dbReference type="ARBA" id="ARBA00022989"/>
    </source>
</evidence>
<keyword evidence="5 12" id="KW-0812">Transmembrane</keyword>
<dbReference type="PANTHER" id="PTHR21248:SF22">
    <property type="entry name" value="PHOSPHOLIPASE D"/>
    <property type="match status" value="1"/>
</dbReference>
<evidence type="ECO:0000256" key="12">
    <source>
        <dbReference type="HAMAP-Rule" id="MF_01916"/>
    </source>
</evidence>
<feature type="active site" evidence="12">
    <location>
        <position position="403"/>
    </location>
</feature>
<feature type="domain" description="PLD phosphodiesterase" evidence="14">
    <location>
        <begin position="398"/>
        <end position="425"/>
    </location>
</feature>
<evidence type="ECO:0000256" key="6">
    <source>
        <dbReference type="ARBA" id="ARBA00022737"/>
    </source>
</evidence>
<keyword evidence="10 12" id="KW-0594">Phospholipid biosynthesis</keyword>
<dbReference type="CDD" id="cd09110">
    <property type="entry name" value="PLDc_CLS_1"/>
    <property type="match status" value="1"/>
</dbReference>
<feature type="transmembrane region" description="Helical" evidence="12">
    <location>
        <begin position="35"/>
        <end position="56"/>
    </location>
</feature>
<dbReference type="GO" id="GO:0016740">
    <property type="term" value="F:transferase activity"/>
    <property type="evidence" value="ECO:0007669"/>
    <property type="project" value="UniProtKB-KW"/>
</dbReference>
<evidence type="ECO:0000313" key="15">
    <source>
        <dbReference type="EMBL" id="CAH0418765.1"/>
    </source>
</evidence>
<evidence type="ECO:0000256" key="4">
    <source>
        <dbReference type="ARBA" id="ARBA00022679"/>
    </source>
</evidence>
<keyword evidence="9 12" id="KW-0472">Membrane</keyword>
<evidence type="ECO:0000256" key="9">
    <source>
        <dbReference type="ARBA" id="ARBA00023136"/>
    </source>
</evidence>
<keyword evidence="6" id="KW-0677">Repeat</keyword>
<feature type="active site" evidence="12">
    <location>
        <position position="226"/>
    </location>
</feature>
<dbReference type="RefSeq" id="WP_230098848.1">
    <property type="nucleotide sequence ID" value="NZ_CAKKNT010000015.1"/>
</dbReference>
<comment type="similarity">
    <text evidence="12">Belongs to the phospholipase D family. Cardiolipin synthase subfamily.</text>
</comment>
<evidence type="ECO:0000256" key="11">
    <source>
        <dbReference type="ARBA" id="ARBA00023264"/>
    </source>
</evidence>
<dbReference type="NCBIfam" id="TIGR04265">
    <property type="entry name" value="bac_cardiolipin"/>
    <property type="match status" value="1"/>
</dbReference>
<protein>
    <recommendedName>
        <fullName evidence="12 13">Cardiolipin synthase</fullName>
        <shortName evidence="12">CL synthase</shortName>
        <ecNumber evidence="12 13">2.7.8.-</ecNumber>
    </recommendedName>
</protein>
<dbReference type="InterPro" id="IPR022924">
    <property type="entry name" value="Cardiolipin_synthase"/>
</dbReference>
<accession>A0ABM8ZBT4</accession>
<dbReference type="EMBL" id="CAKKNT010000015">
    <property type="protein sequence ID" value="CAH0418765.1"/>
    <property type="molecule type" value="Genomic_DNA"/>
</dbReference>
<dbReference type="InterPro" id="IPR025202">
    <property type="entry name" value="PLD-like_dom"/>
</dbReference>
<keyword evidence="16" id="KW-1185">Reference proteome</keyword>
<keyword evidence="11 12" id="KW-1208">Phospholipid metabolism</keyword>
<dbReference type="PANTHER" id="PTHR21248">
    <property type="entry name" value="CARDIOLIPIN SYNTHASE"/>
    <property type="match status" value="1"/>
</dbReference>
<organism evidence="15 16">
    <name type="scientific">Periweissella ghanensis</name>
    <dbReference type="NCBI Taxonomy" id="467997"/>
    <lineage>
        <taxon>Bacteria</taxon>
        <taxon>Bacillati</taxon>
        <taxon>Bacillota</taxon>
        <taxon>Bacilli</taxon>
        <taxon>Lactobacillales</taxon>
        <taxon>Lactobacillaceae</taxon>
        <taxon>Periweissella</taxon>
    </lineage>
</organism>
<evidence type="ECO:0000259" key="14">
    <source>
        <dbReference type="PROSITE" id="PS50035"/>
    </source>
</evidence>
<feature type="active site" evidence="12">
    <location>
        <position position="224"/>
    </location>
</feature>
<dbReference type="Pfam" id="PF13396">
    <property type="entry name" value="PLDc_N"/>
    <property type="match status" value="1"/>
</dbReference>
<dbReference type="SUPFAM" id="SSF56024">
    <property type="entry name" value="Phospholipase D/nuclease"/>
    <property type="match status" value="2"/>
</dbReference>
<keyword evidence="7 12" id="KW-1133">Transmembrane helix</keyword>
<comment type="caution">
    <text evidence="15">The sequence shown here is derived from an EMBL/GenBank/DDBJ whole genome shotgun (WGS) entry which is preliminary data.</text>
</comment>
<keyword evidence="2 12" id="KW-1003">Cell membrane</keyword>
<comment type="subcellular location">
    <subcellularLocation>
        <location evidence="1 12">Cell membrane</location>
        <topology evidence="1 12">Multi-pass membrane protein</topology>
    </subcellularLocation>
</comment>
<feature type="active site" evidence="12">
    <location>
        <position position="231"/>
    </location>
</feature>
<feature type="active site" evidence="12">
    <location>
        <position position="405"/>
    </location>
</feature>
<evidence type="ECO:0000256" key="13">
    <source>
        <dbReference type="NCBIfam" id="TIGR04265"/>
    </source>
</evidence>
<evidence type="ECO:0000256" key="3">
    <source>
        <dbReference type="ARBA" id="ARBA00022516"/>
    </source>
</evidence>
<evidence type="ECO:0000256" key="1">
    <source>
        <dbReference type="ARBA" id="ARBA00004651"/>
    </source>
</evidence>
<evidence type="ECO:0000256" key="5">
    <source>
        <dbReference type="ARBA" id="ARBA00022692"/>
    </source>
</evidence>
<dbReference type="PROSITE" id="PS50035">
    <property type="entry name" value="PLD"/>
    <property type="match status" value="2"/>
</dbReference>
<dbReference type="Gene3D" id="3.30.870.10">
    <property type="entry name" value="Endonuclease Chain A"/>
    <property type="match status" value="2"/>
</dbReference>
<keyword evidence="4 12" id="KW-0808">Transferase</keyword>
<sequence length="485" mass="55084">MDGLLIIEITALVVILNTIVAIITVFHEKRDISAIWAWLLVLIVFPIIGFLVYAVFGRKITNKKIFNMKSQIRLGIDTIVANQEERLSSNQLTGAKEITNSAKELVNMFLRTDKAILTEQNHVEIFTDGQAKFASLFKDLKAAQHHINIEYFTIRDDETGRELVQILEERAAAGIRVRVIYDQFGSHGRNKKLFKKLVELGGEVEPFLASRFQILTFRVNFRDHRKLVIIDGKVGYIGGFNVSDQYIKPSKKFGYWRDTHLRIQGDGVLALQSRFFLDWNATHKSTRVEFNAEYFPKATTINGSTAMQIVSSGPDSDLQQIKRGYMQMIATARKSILIQTPYFIPDSGMLEVIQNAALAGIDVHLMIPSMPDHPFVYQATKYYANEILQCGASVSTYNGGFLHAKVLVIDGKMASVGSANFDIRSFRLNFEGNAFMYDKKVAQELENIFNEDLKKSTPLTLQDFLNQSLWQSFKQRFSRLLSPIL</sequence>
<dbReference type="InterPro" id="IPR001736">
    <property type="entry name" value="PLipase_D/transphosphatidylase"/>
</dbReference>
<feature type="active site" evidence="12">
    <location>
        <position position="410"/>
    </location>
</feature>
<feature type="transmembrane region" description="Helical" evidence="12">
    <location>
        <begin position="6"/>
        <end position="26"/>
    </location>
</feature>
<evidence type="ECO:0000256" key="2">
    <source>
        <dbReference type="ARBA" id="ARBA00022475"/>
    </source>
</evidence>
<comment type="function">
    <text evidence="12">Catalyzes the reversible phosphatidyl group transfer from one phosphatidylglycerol molecule to another to form cardiolipin (CL) (diphosphatidylglycerol) and glycerol.</text>
</comment>